<feature type="region of interest" description="Disordered" evidence="1">
    <location>
        <begin position="196"/>
        <end position="227"/>
    </location>
</feature>
<reference evidence="4" key="1">
    <citation type="journal article" date="2013" name="Nat. Genet.">
        <title>The draft genomes of soft-shell turtle and green sea turtle yield insights into the development and evolution of the turtle-specific body plan.</title>
        <authorList>
            <person name="Wang Z."/>
            <person name="Pascual-Anaya J."/>
            <person name="Zadissa A."/>
            <person name="Li W."/>
            <person name="Niimura Y."/>
            <person name="Huang Z."/>
            <person name="Li C."/>
            <person name="White S."/>
            <person name="Xiong Z."/>
            <person name="Fang D."/>
            <person name="Wang B."/>
            <person name="Ming Y."/>
            <person name="Chen Y."/>
            <person name="Zheng Y."/>
            <person name="Kuraku S."/>
            <person name="Pignatelli M."/>
            <person name="Herrero J."/>
            <person name="Beal K."/>
            <person name="Nozawa M."/>
            <person name="Li Q."/>
            <person name="Wang J."/>
            <person name="Zhang H."/>
            <person name="Yu L."/>
            <person name="Shigenobu S."/>
            <person name="Wang J."/>
            <person name="Liu J."/>
            <person name="Flicek P."/>
            <person name="Searle S."/>
            <person name="Wang J."/>
            <person name="Kuratani S."/>
            <person name="Yin Y."/>
            <person name="Aken B."/>
            <person name="Zhang G."/>
            <person name="Irie N."/>
        </authorList>
    </citation>
    <scope>NUCLEOTIDE SEQUENCE [LARGE SCALE GENOMIC DNA]</scope>
</reference>
<proteinExistence type="predicted"/>
<accession>M7BZI8</accession>
<feature type="region of interest" description="Disordered" evidence="1">
    <location>
        <begin position="1"/>
        <end position="65"/>
    </location>
</feature>
<evidence type="ECO:0000313" key="3">
    <source>
        <dbReference type="EMBL" id="EMP37498.1"/>
    </source>
</evidence>
<evidence type="ECO:0000259" key="2">
    <source>
        <dbReference type="Pfam" id="PF13837"/>
    </source>
</evidence>
<evidence type="ECO:0000256" key="1">
    <source>
        <dbReference type="SAM" id="MobiDB-lite"/>
    </source>
</evidence>
<dbReference type="Gene3D" id="1.10.10.60">
    <property type="entry name" value="Homeodomain-like"/>
    <property type="match status" value="1"/>
</dbReference>
<dbReference type="Pfam" id="PF13837">
    <property type="entry name" value="Myb_DNA-bind_4"/>
    <property type="match status" value="1"/>
</dbReference>
<feature type="compositionally biased region" description="Acidic residues" evidence="1">
    <location>
        <begin position="202"/>
        <end position="227"/>
    </location>
</feature>
<evidence type="ECO:0000313" key="4">
    <source>
        <dbReference type="Proteomes" id="UP000031443"/>
    </source>
</evidence>
<dbReference type="AlphaFoldDB" id="M7BZI8"/>
<name>M7BZI8_CHEMY</name>
<dbReference type="PANTHER" id="PTHR47595:SF1">
    <property type="entry name" value="MYB_SANT-LIKE DNA-BINDING DOMAIN-CONTAINING PROTEIN"/>
    <property type="match status" value="1"/>
</dbReference>
<dbReference type="PANTHER" id="PTHR47595">
    <property type="entry name" value="HEAT SHOCK 70 KDA PROTEIN 14"/>
    <property type="match status" value="1"/>
</dbReference>
<feature type="compositionally biased region" description="Polar residues" evidence="1">
    <location>
        <begin position="55"/>
        <end position="65"/>
    </location>
</feature>
<dbReference type="InterPro" id="IPR044822">
    <property type="entry name" value="Myb_DNA-bind_4"/>
</dbReference>
<organism evidence="3 4">
    <name type="scientific">Chelonia mydas</name>
    <name type="common">Green sea-turtle</name>
    <name type="synonym">Chelonia agassizi</name>
    <dbReference type="NCBI Taxonomy" id="8469"/>
    <lineage>
        <taxon>Eukaryota</taxon>
        <taxon>Metazoa</taxon>
        <taxon>Chordata</taxon>
        <taxon>Craniata</taxon>
        <taxon>Vertebrata</taxon>
        <taxon>Euteleostomi</taxon>
        <taxon>Archelosauria</taxon>
        <taxon>Testudinata</taxon>
        <taxon>Testudines</taxon>
        <taxon>Cryptodira</taxon>
        <taxon>Durocryptodira</taxon>
        <taxon>Americhelydia</taxon>
        <taxon>Chelonioidea</taxon>
        <taxon>Cheloniidae</taxon>
        <taxon>Chelonia</taxon>
    </lineage>
</organism>
<feature type="domain" description="Myb/SANT-like DNA-binding" evidence="2">
    <location>
        <begin position="100"/>
        <end position="175"/>
    </location>
</feature>
<keyword evidence="4" id="KW-1185">Reference proteome</keyword>
<protein>
    <recommendedName>
        <fullName evidence="2">Myb/SANT-like DNA-binding domain-containing protein</fullName>
    </recommendedName>
</protein>
<gene>
    <name evidence="3" type="ORF">UY3_05311</name>
</gene>
<dbReference type="EMBL" id="KB522027">
    <property type="protein sequence ID" value="EMP37498.1"/>
    <property type="molecule type" value="Genomic_DNA"/>
</dbReference>
<sequence>MQGLAARMKQHHEKCSFSGGSCIEDDERNMSEHAGSSGDSILNIQDSEDYPPSRSPSFSTVSELSANDSDSLTSLPLLPYQQNGFPIQGFGSVVTYANCIWEEKTVQSQLRSGHRNYDTYGQISRCMTERGHDWNTVQCRVKVKELRNVYYKAREANCRSGAAPTSCQVYKELDMILGGDPTYTAKTTVDTSVAHVRVESGPGEEEEILDEDVEGEGDPEAEDDSEV</sequence>
<dbReference type="Proteomes" id="UP000031443">
    <property type="component" value="Unassembled WGS sequence"/>
</dbReference>